<reference evidence="2 3" key="1">
    <citation type="submission" date="2017-08" db="EMBL/GenBank/DDBJ databases">
        <title>Infants hospitalized years apart are colonized by the same room-sourced microbial strains.</title>
        <authorList>
            <person name="Brooks B."/>
            <person name="Olm M.R."/>
            <person name="Firek B.A."/>
            <person name="Baker R."/>
            <person name="Thomas B.C."/>
            <person name="Morowitz M.J."/>
            <person name="Banfield J.F."/>
        </authorList>
    </citation>
    <scope>NUCLEOTIDE SEQUENCE [LARGE SCALE GENOMIC DNA]</scope>
    <source>
        <strain evidence="2">S2_005_002_R2_34</strain>
    </source>
</reference>
<protein>
    <submittedName>
        <fullName evidence="2">General stress protein</fullName>
    </submittedName>
</protein>
<dbReference type="SUPFAM" id="SSF50475">
    <property type="entry name" value="FMN-binding split barrel"/>
    <property type="match status" value="1"/>
</dbReference>
<dbReference type="InterPro" id="IPR052917">
    <property type="entry name" value="Stress-Dev_Protein"/>
</dbReference>
<dbReference type="Pfam" id="PF16242">
    <property type="entry name" value="Pyrid_ox_like"/>
    <property type="match status" value="1"/>
</dbReference>
<sequence>MPTPEELREKLWKALKSDMTVMIGVMGPKDNHKRPMAAQLRDGDDRTIWFFGDGTTELASALTAGPASAEACFAAKGHDLFACLHGALAIDTDRAVIDELWNSHIAAWYPGGREDPKLVLFRFEPVEAEIWGSETGLLASVKALFGADPSAEHEREQHATVTLT</sequence>
<dbReference type="InterPro" id="IPR012349">
    <property type="entry name" value="Split_barrel_FMN-bd"/>
</dbReference>
<name>A0A2W5N9U4_RHOSU</name>
<dbReference type="PANTHER" id="PTHR34818">
    <property type="entry name" value="PROTEIN BLI-3"/>
    <property type="match status" value="1"/>
</dbReference>
<organism evidence="2 3">
    <name type="scientific">Rhodovulum sulfidophilum</name>
    <name type="common">Rhodobacter sulfidophilus</name>
    <dbReference type="NCBI Taxonomy" id="35806"/>
    <lineage>
        <taxon>Bacteria</taxon>
        <taxon>Pseudomonadati</taxon>
        <taxon>Pseudomonadota</taxon>
        <taxon>Alphaproteobacteria</taxon>
        <taxon>Rhodobacterales</taxon>
        <taxon>Paracoccaceae</taxon>
        <taxon>Rhodovulum</taxon>
    </lineage>
</organism>
<feature type="domain" description="General stress protein FMN-binding split barrel" evidence="1">
    <location>
        <begin position="8"/>
        <end position="140"/>
    </location>
</feature>
<comment type="caution">
    <text evidence="2">The sequence shown here is derived from an EMBL/GenBank/DDBJ whole genome shotgun (WGS) entry which is preliminary data.</text>
</comment>
<evidence type="ECO:0000313" key="3">
    <source>
        <dbReference type="Proteomes" id="UP000249185"/>
    </source>
</evidence>
<dbReference type="PANTHER" id="PTHR34818:SF1">
    <property type="entry name" value="PROTEIN BLI-3"/>
    <property type="match status" value="1"/>
</dbReference>
<evidence type="ECO:0000313" key="2">
    <source>
        <dbReference type="EMBL" id="PZQ47505.1"/>
    </source>
</evidence>
<gene>
    <name evidence="2" type="ORF">DI556_16775</name>
</gene>
<dbReference type="InterPro" id="IPR038725">
    <property type="entry name" value="YdaG_split_barrel_FMN-bd"/>
</dbReference>
<proteinExistence type="predicted"/>
<dbReference type="EMBL" id="QFPW01000016">
    <property type="protein sequence ID" value="PZQ47505.1"/>
    <property type="molecule type" value="Genomic_DNA"/>
</dbReference>
<dbReference type="AlphaFoldDB" id="A0A2W5N9U4"/>
<accession>A0A2W5N9U4</accession>
<dbReference type="Gene3D" id="2.30.110.10">
    <property type="entry name" value="Electron Transport, Fmn-binding Protein, Chain A"/>
    <property type="match status" value="1"/>
</dbReference>
<dbReference type="Proteomes" id="UP000249185">
    <property type="component" value="Unassembled WGS sequence"/>
</dbReference>
<evidence type="ECO:0000259" key="1">
    <source>
        <dbReference type="Pfam" id="PF16242"/>
    </source>
</evidence>